<name>A0A414QVX7_9FIRM</name>
<dbReference type="RefSeq" id="WP_118198602.1">
    <property type="nucleotide sequence ID" value="NZ_QRHO01000003.1"/>
</dbReference>
<feature type="compositionally biased region" description="Basic and acidic residues" evidence="1">
    <location>
        <begin position="97"/>
        <end position="110"/>
    </location>
</feature>
<dbReference type="Gene3D" id="3.40.50.1400">
    <property type="match status" value="2"/>
</dbReference>
<dbReference type="GO" id="GO:0019251">
    <property type="term" value="P:anaerobic cobalamin biosynthetic process"/>
    <property type="evidence" value="ECO:0007669"/>
    <property type="project" value="InterPro"/>
</dbReference>
<dbReference type="GO" id="GO:0016852">
    <property type="term" value="F:sirohydrochlorin cobaltochelatase activity"/>
    <property type="evidence" value="ECO:0007669"/>
    <property type="project" value="InterPro"/>
</dbReference>
<feature type="region of interest" description="Disordered" evidence="1">
    <location>
        <begin position="21"/>
        <end position="47"/>
    </location>
</feature>
<dbReference type="Pfam" id="PF06180">
    <property type="entry name" value="CbiK"/>
    <property type="match status" value="1"/>
</dbReference>
<keyword evidence="2" id="KW-0732">Signal</keyword>
<feature type="compositionally biased region" description="Basic and acidic residues" evidence="1">
    <location>
        <begin position="25"/>
        <end position="37"/>
    </location>
</feature>
<sequence length="399" mass="43455">MKKRVLVALLATALTVSMMTGCGSRKTEDTSSTKTEETSEDSDQEAADKVAKLIDDIYVQERTDKTDEQCKAAKEAWDKLTDAQKELVEGENADPDYFGRDTGDASKDDPLNEDNIGENEILVVSFGTSFNDSRAEDIGGVEKALQAAYPDWSVRRAFTAQIIINHVQARDDEKIDNMDQALERAVNNGVKNLVVQPTHLMHGAEYDELTEAVENYKDKFESVKIAEPLLGEVGADETAINEDKAAVAEAITAEAVKTAGFDSLDAAKEEGTAFVFMGHGTSHTAKISYSQMQTQMEQLGYENVFIGTVEGEPEDTACEAVIEKLKNAGYKKVILRPLMVVAGDHANNDMAGDDDDSWKSQFEASGVFDSIDTQIAGLGEIDAIQQLYVAHTQAAIDAE</sequence>
<reference evidence="3 4" key="1">
    <citation type="submission" date="2018-08" db="EMBL/GenBank/DDBJ databases">
        <title>A genome reference for cultivated species of the human gut microbiota.</title>
        <authorList>
            <person name="Zou Y."/>
            <person name="Xue W."/>
            <person name="Luo G."/>
        </authorList>
    </citation>
    <scope>NUCLEOTIDE SEQUENCE [LARGE SCALE GENOMIC DNA]</scope>
    <source>
        <strain evidence="3 4">AM23-3</strain>
    </source>
</reference>
<protein>
    <submittedName>
        <fullName evidence="3">Cobalt chelatase</fullName>
    </submittedName>
</protein>
<dbReference type="SUPFAM" id="SSF53800">
    <property type="entry name" value="Chelatase"/>
    <property type="match status" value="1"/>
</dbReference>
<dbReference type="AlphaFoldDB" id="A0A414QVX7"/>
<comment type="caution">
    <text evidence="3">The sequence shown here is derived from an EMBL/GenBank/DDBJ whole genome shotgun (WGS) entry which is preliminary data.</text>
</comment>
<evidence type="ECO:0000313" key="4">
    <source>
        <dbReference type="Proteomes" id="UP000284579"/>
    </source>
</evidence>
<dbReference type="PROSITE" id="PS51257">
    <property type="entry name" value="PROKAR_LIPOPROTEIN"/>
    <property type="match status" value="1"/>
</dbReference>
<dbReference type="InterPro" id="IPR010388">
    <property type="entry name" value="Anaerobic_Co-chelatase"/>
</dbReference>
<dbReference type="CDD" id="cd03413">
    <property type="entry name" value="CbiK_C"/>
    <property type="match status" value="1"/>
</dbReference>
<accession>A0A414QVX7</accession>
<organism evidence="3 4">
    <name type="scientific">Coprococcus comes</name>
    <dbReference type="NCBI Taxonomy" id="410072"/>
    <lineage>
        <taxon>Bacteria</taxon>
        <taxon>Bacillati</taxon>
        <taxon>Bacillota</taxon>
        <taxon>Clostridia</taxon>
        <taxon>Lachnospirales</taxon>
        <taxon>Lachnospiraceae</taxon>
        <taxon>Coprococcus</taxon>
    </lineage>
</organism>
<feature type="chain" id="PRO_5039341794" evidence="2">
    <location>
        <begin position="19"/>
        <end position="399"/>
    </location>
</feature>
<evidence type="ECO:0000256" key="1">
    <source>
        <dbReference type="SAM" id="MobiDB-lite"/>
    </source>
</evidence>
<dbReference type="Proteomes" id="UP000284579">
    <property type="component" value="Unassembled WGS sequence"/>
</dbReference>
<feature type="signal peptide" evidence="2">
    <location>
        <begin position="1"/>
        <end position="18"/>
    </location>
</feature>
<evidence type="ECO:0000313" key="3">
    <source>
        <dbReference type="EMBL" id="RHF84900.1"/>
    </source>
</evidence>
<evidence type="ECO:0000256" key="2">
    <source>
        <dbReference type="SAM" id="SignalP"/>
    </source>
</evidence>
<dbReference type="EMBL" id="QRHO01000003">
    <property type="protein sequence ID" value="RHF84900.1"/>
    <property type="molecule type" value="Genomic_DNA"/>
</dbReference>
<gene>
    <name evidence="3" type="ORF">DW656_03680</name>
</gene>
<feature type="region of interest" description="Disordered" evidence="1">
    <location>
        <begin position="89"/>
        <end position="114"/>
    </location>
</feature>
<proteinExistence type="predicted"/>